<comment type="caution">
    <text evidence="2">The sequence shown here is derived from an EMBL/GenBank/DDBJ whole genome shotgun (WGS) entry which is preliminary data.</text>
</comment>
<reference evidence="3" key="1">
    <citation type="submission" date="2024-07" db="EMBL/GenBank/DDBJ databases">
        <title>Two chromosome-level genome assemblies of Korean endemic species Abeliophyllum distichum and Forsythia ovata (Oleaceae).</title>
        <authorList>
            <person name="Jang H."/>
        </authorList>
    </citation>
    <scope>NUCLEOTIDE SEQUENCE [LARGE SCALE GENOMIC DNA]</scope>
</reference>
<feature type="region of interest" description="Disordered" evidence="1">
    <location>
        <begin position="1"/>
        <end position="74"/>
    </location>
</feature>
<accession>A0ABD1PQB3</accession>
<evidence type="ECO:0000256" key="1">
    <source>
        <dbReference type="SAM" id="MobiDB-lite"/>
    </source>
</evidence>
<feature type="compositionally biased region" description="Acidic residues" evidence="1">
    <location>
        <begin position="42"/>
        <end position="54"/>
    </location>
</feature>
<protein>
    <submittedName>
        <fullName evidence="2">Uncharacterized protein</fullName>
    </submittedName>
</protein>
<evidence type="ECO:0000313" key="3">
    <source>
        <dbReference type="Proteomes" id="UP001604336"/>
    </source>
</evidence>
<dbReference type="AlphaFoldDB" id="A0ABD1PQB3"/>
<proteinExistence type="predicted"/>
<gene>
    <name evidence="2" type="ORF">Adt_41952</name>
</gene>
<keyword evidence="3" id="KW-1185">Reference proteome</keyword>
<organism evidence="2 3">
    <name type="scientific">Abeliophyllum distichum</name>
    <dbReference type="NCBI Taxonomy" id="126358"/>
    <lineage>
        <taxon>Eukaryota</taxon>
        <taxon>Viridiplantae</taxon>
        <taxon>Streptophyta</taxon>
        <taxon>Embryophyta</taxon>
        <taxon>Tracheophyta</taxon>
        <taxon>Spermatophyta</taxon>
        <taxon>Magnoliopsida</taxon>
        <taxon>eudicotyledons</taxon>
        <taxon>Gunneridae</taxon>
        <taxon>Pentapetalae</taxon>
        <taxon>asterids</taxon>
        <taxon>lamiids</taxon>
        <taxon>Lamiales</taxon>
        <taxon>Oleaceae</taxon>
        <taxon>Forsythieae</taxon>
        <taxon>Abeliophyllum</taxon>
    </lineage>
</organism>
<name>A0ABD1PQB3_9LAMI</name>
<feature type="compositionally biased region" description="Polar residues" evidence="1">
    <location>
        <begin position="58"/>
        <end position="74"/>
    </location>
</feature>
<dbReference type="EMBL" id="JBFOLK010000013">
    <property type="protein sequence ID" value="KAL2466101.1"/>
    <property type="molecule type" value="Genomic_DNA"/>
</dbReference>
<dbReference type="Proteomes" id="UP001604336">
    <property type="component" value="Unassembled WGS sequence"/>
</dbReference>
<evidence type="ECO:0000313" key="2">
    <source>
        <dbReference type="EMBL" id="KAL2466101.1"/>
    </source>
</evidence>
<sequence>MPRVNMASKQPRRERLPSSSSNDDSPLENHVDKCPILKGGEAMDEDDDDDEDDAPLSSHPSDIPSSHMPLSSTSGFSFTEDHYNFLNDQIDSFTSTVDSLQNTVGGLQQSFNDLTLLLQQVLASQ</sequence>